<name>A0A1G1KYH4_9BACT</name>
<keyword evidence="5 10" id="KW-0812">Transmembrane</keyword>
<keyword evidence="3 10" id="KW-0813">Transport</keyword>
<dbReference type="NCBIfam" id="TIGR00810">
    <property type="entry name" value="secG"/>
    <property type="match status" value="1"/>
</dbReference>
<evidence type="ECO:0000313" key="13">
    <source>
        <dbReference type="Proteomes" id="UP000178187"/>
    </source>
</evidence>
<dbReference type="GO" id="GO:0043952">
    <property type="term" value="P:protein transport by the Sec complex"/>
    <property type="evidence" value="ECO:0007669"/>
    <property type="project" value="TreeGrafter"/>
</dbReference>
<dbReference type="PRINTS" id="PR01651">
    <property type="entry name" value="SECGEXPORT"/>
</dbReference>
<dbReference type="GO" id="GO:0005886">
    <property type="term" value="C:plasma membrane"/>
    <property type="evidence" value="ECO:0007669"/>
    <property type="project" value="UniProtKB-SubCell"/>
</dbReference>
<evidence type="ECO:0000256" key="8">
    <source>
        <dbReference type="ARBA" id="ARBA00023010"/>
    </source>
</evidence>
<evidence type="ECO:0000256" key="10">
    <source>
        <dbReference type="RuleBase" id="RU365087"/>
    </source>
</evidence>
<accession>A0A1G1KYH4</accession>
<evidence type="ECO:0000256" key="9">
    <source>
        <dbReference type="ARBA" id="ARBA00023136"/>
    </source>
</evidence>
<comment type="subcellular location">
    <subcellularLocation>
        <location evidence="1 10">Cell membrane</location>
        <topology evidence="1 10">Multi-pass membrane protein</topology>
    </subcellularLocation>
</comment>
<comment type="similarity">
    <text evidence="2 10">Belongs to the SecG family.</text>
</comment>
<comment type="caution">
    <text evidence="12">The sequence shown here is derived from an EMBL/GenBank/DDBJ whole genome shotgun (WGS) entry which is preliminary data.</text>
</comment>
<feature type="compositionally biased region" description="Low complexity" evidence="11">
    <location>
        <begin position="132"/>
        <end position="157"/>
    </location>
</feature>
<dbReference type="GO" id="GO:0065002">
    <property type="term" value="P:intracellular protein transmembrane transport"/>
    <property type="evidence" value="ECO:0007669"/>
    <property type="project" value="TreeGrafter"/>
</dbReference>
<dbReference type="EMBL" id="MHFR01000037">
    <property type="protein sequence ID" value="OGW97967.1"/>
    <property type="molecule type" value="Genomic_DNA"/>
</dbReference>
<evidence type="ECO:0000256" key="3">
    <source>
        <dbReference type="ARBA" id="ARBA00022448"/>
    </source>
</evidence>
<dbReference type="PANTHER" id="PTHR34182">
    <property type="entry name" value="PROTEIN-EXPORT MEMBRANE PROTEIN SECG"/>
    <property type="match status" value="1"/>
</dbReference>
<comment type="function">
    <text evidence="10">Involved in protein export. Participates in an early event of protein translocation.</text>
</comment>
<dbReference type="InterPro" id="IPR004692">
    <property type="entry name" value="SecG"/>
</dbReference>
<sequence length="175" mass="18320">MTIVLIVLHVCASLFLIAVILLQAGRGQGLSWGMMGGSPQSILGTKTASFLTRLTTICAFLFLFTCIGLNLIEIRRSKSLMNLSRGASQVDLTKIKEALDKIKKEPATVAATQATDKTAPAAETTKADTAETAKAAQTTAAEATKTAEASAIPAAATEKPKTAETKVANQTKPQT</sequence>
<dbReference type="Proteomes" id="UP000178187">
    <property type="component" value="Unassembled WGS sequence"/>
</dbReference>
<reference evidence="12 13" key="1">
    <citation type="journal article" date="2016" name="Nat. Commun.">
        <title>Thousands of microbial genomes shed light on interconnected biogeochemical processes in an aquifer system.</title>
        <authorList>
            <person name="Anantharaman K."/>
            <person name="Brown C.T."/>
            <person name="Hug L.A."/>
            <person name="Sharon I."/>
            <person name="Castelle C.J."/>
            <person name="Probst A.J."/>
            <person name="Thomas B.C."/>
            <person name="Singh A."/>
            <person name="Wilkins M.J."/>
            <person name="Karaoz U."/>
            <person name="Brodie E.L."/>
            <person name="Williams K.H."/>
            <person name="Hubbard S.S."/>
            <person name="Banfield J.F."/>
        </authorList>
    </citation>
    <scope>NUCLEOTIDE SEQUENCE [LARGE SCALE GENOMIC DNA]</scope>
</reference>
<dbReference type="Pfam" id="PF03840">
    <property type="entry name" value="SecG"/>
    <property type="match status" value="1"/>
</dbReference>
<proteinExistence type="inferred from homology"/>
<keyword evidence="4 10" id="KW-1003">Cell membrane</keyword>
<comment type="caution">
    <text evidence="10">Lacks conserved residue(s) required for the propagation of feature annotation.</text>
</comment>
<feature type="compositionally biased region" description="Low complexity" evidence="11">
    <location>
        <begin position="114"/>
        <end position="124"/>
    </location>
</feature>
<evidence type="ECO:0000313" key="12">
    <source>
        <dbReference type="EMBL" id="OGW97967.1"/>
    </source>
</evidence>
<evidence type="ECO:0000256" key="11">
    <source>
        <dbReference type="SAM" id="MobiDB-lite"/>
    </source>
</evidence>
<protein>
    <recommendedName>
        <fullName evidence="10">Protein-export membrane protein SecG</fullName>
    </recommendedName>
</protein>
<feature type="transmembrane region" description="Helical" evidence="10">
    <location>
        <begin position="51"/>
        <end position="72"/>
    </location>
</feature>
<evidence type="ECO:0000256" key="1">
    <source>
        <dbReference type="ARBA" id="ARBA00004651"/>
    </source>
</evidence>
<evidence type="ECO:0000256" key="7">
    <source>
        <dbReference type="ARBA" id="ARBA00022989"/>
    </source>
</evidence>
<keyword evidence="7 10" id="KW-1133">Transmembrane helix</keyword>
<dbReference type="AlphaFoldDB" id="A0A1G1KYH4"/>
<dbReference type="PANTHER" id="PTHR34182:SF1">
    <property type="entry name" value="PROTEIN-EXPORT MEMBRANE PROTEIN SECG"/>
    <property type="match status" value="1"/>
</dbReference>
<keyword evidence="8 10" id="KW-0811">Translocation</keyword>
<organism evidence="12 13">
    <name type="scientific">Candidatus Danuiimicrobium aquiferis</name>
    <dbReference type="NCBI Taxonomy" id="1801832"/>
    <lineage>
        <taxon>Bacteria</taxon>
        <taxon>Pseudomonadati</taxon>
        <taxon>Candidatus Omnitrophota</taxon>
        <taxon>Candidatus Danuiimicrobium</taxon>
    </lineage>
</organism>
<keyword evidence="9 10" id="KW-0472">Membrane</keyword>
<evidence type="ECO:0000256" key="4">
    <source>
        <dbReference type="ARBA" id="ARBA00022475"/>
    </source>
</evidence>
<dbReference type="GO" id="GO:0015450">
    <property type="term" value="F:protein-transporting ATPase activity"/>
    <property type="evidence" value="ECO:0007669"/>
    <property type="project" value="UniProtKB-UniRule"/>
</dbReference>
<gene>
    <name evidence="12" type="ORF">A3G33_06945</name>
</gene>
<evidence type="ECO:0000256" key="2">
    <source>
        <dbReference type="ARBA" id="ARBA00008445"/>
    </source>
</evidence>
<keyword evidence="6 10" id="KW-0653">Protein transport</keyword>
<dbReference type="GO" id="GO:0009306">
    <property type="term" value="P:protein secretion"/>
    <property type="evidence" value="ECO:0007669"/>
    <property type="project" value="UniProtKB-UniRule"/>
</dbReference>
<feature type="region of interest" description="Disordered" evidence="11">
    <location>
        <begin position="111"/>
        <end position="175"/>
    </location>
</feature>
<evidence type="ECO:0000256" key="5">
    <source>
        <dbReference type="ARBA" id="ARBA00022692"/>
    </source>
</evidence>
<evidence type="ECO:0000256" key="6">
    <source>
        <dbReference type="ARBA" id="ARBA00022927"/>
    </source>
</evidence>